<protein>
    <submittedName>
        <fullName evidence="3">DUF6973 domain-containing protein</fullName>
    </submittedName>
</protein>
<sequence>MKKVIVATVVSSLITIISPLSTFAASTSIPNNMHEQETTNLEQLQASSSFSVDEFLSDARFNELPKTEENTILFKGIEDFKNENPNLSNEEIVEHFNWTVDEAKNFSTLGFYEETKATWSTLTSAEKLLVVGDPGMGYATISTRDKAYSYTLTNYGHSGAGDESDAFRHAVWNALMCKHISKMWANLMATAHENVDDAYLTRVFADGFTGAAHKRMDLHNNEKGRDCWNVLTDFIVLVSDGDLQNRVIAKIRAGEMVILHN</sequence>
<feature type="chain" id="PRO_5046126399" evidence="1">
    <location>
        <begin position="25"/>
        <end position="261"/>
    </location>
</feature>
<evidence type="ECO:0000256" key="1">
    <source>
        <dbReference type="SAM" id="SignalP"/>
    </source>
</evidence>
<evidence type="ECO:0000313" key="3">
    <source>
        <dbReference type="EMBL" id="MFD2412532.1"/>
    </source>
</evidence>
<dbReference type="RefSeq" id="WP_209993230.1">
    <property type="nucleotide sequence ID" value="NZ_JBHSVQ010000001.1"/>
</dbReference>
<accession>A0ABW5FFJ2</accession>
<proteinExistence type="predicted"/>
<dbReference type="EMBL" id="JBHUKY010000035">
    <property type="protein sequence ID" value="MFD2412532.1"/>
    <property type="molecule type" value="Genomic_DNA"/>
</dbReference>
<reference evidence="4" key="1">
    <citation type="journal article" date="2019" name="Int. J. Syst. Evol. Microbiol.">
        <title>The Global Catalogue of Microorganisms (GCM) 10K type strain sequencing project: providing services to taxonomists for standard genome sequencing and annotation.</title>
        <authorList>
            <consortium name="The Broad Institute Genomics Platform"/>
            <consortium name="The Broad Institute Genome Sequencing Center for Infectious Disease"/>
            <person name="Wu L."/>
            <person name="Ma J."/>
        </authorList>
    </citation>
    <scope>NUCLEOTIDE SEQUENCE [LARGE SCALE GENOMIC DNA]</scope>
    <source>
        <strain evidence="4">CCM 8725</strain>
    </source>
</reference>
<keyword evidence="1" id="KW-0732">Signal</keyword>
<keyword evidence="4" id="KW-1185">Reference proteome</keyword>
<evidence type="ECO:0000259" key="2">
    <source>
        <dbReference type="Pfam" id="PF22322"/>
    </source>
</evidence>
<feature type="signal peptide" evidence="1">
    <location>
        <begin position="1"/>
        <end position="24"/>
    </location>
</feature>
<gene>
    <name evidence="3" type="ORF">ACFSX3_21805</name>
</gene>
<comment type="caution">
    <text evidence="3">The sequence shown here is derived from an EMBL/GenBank/DDBJ whole genome shotgun (WGS) entry which is preliminary data.</text>
</comment>
<organism evidence="3 4">
    <name type="scientific">Paenibacillus rhizoplanae</name>
    <dbReference type="NCBI Taxonomy" id="1917181"/>
    <lineage>
        <taxon>Bacteria</taxon>
        <taxon>Bacillati</taxon>
        <taxon>Bacillota</taxon>
        <taxon>Bacilli</taxon>
        <taxon>Bacillales</taxon>
        <taxon>Paenibacillaceae</taxon>
        <taxon>Paenibacillus</taxon>
    </lineage>
</organism>
<evidence type="ECO:0000313" key="4">
    <source>
        <dbReference type="Proteomes" id="UP001597448"/>
    </source>
</evidence>
<dbReference type="InterPro" id="IPR054246">
    <property type="entry name" value="DUF6973"/>
</dbReference>
<dbReference type="Proteomes" id="UP001597448">
    <property type="component" value="Unassembled WGS sequence"/>
</dbReference>
<feature type="domain" description="DUF6973" evidence="2">
    <location>
        <begin position="129"/>
        <end position="232"/>
    </location>
</feature>
<dbReference type="Pfam" id="PF22322">
    <property type="entry name" value="DUF6973"/>
    <property type="match status" value="1"/>
</dbReference>
<name>A0ABW5FFJ2_9BACL</name>